<accession>A0A2R6XTF7</accession>
<dbReference type="EMBL" id="KZ772675">
    <property type="protein sequence ID" value="PTQ49346.1"/>
    <property type="molecule type" value="Genomic_DNA"/>
</dbReference>
<dbReference type="AlphaFoldDB" id="A0A2R6XTF7"/>
<evidence type="ECO:0000313" key="1">
    <source>
        <dbReference type="EMBL" id="PTQ49346.1"/>
    </source>
</evidence>
<evidence type="ECO:0000313" key="2">
    <source>
        <dbReference type="Proteomes" id="UP000244005"/>
    </source>
</evidence>
<protein>
    <submittedName>
        <fullName evidence="1">Uncharacterized protein</fullName>
    </submittedName>
</protein>
<keyword evidence="2" id="KW-1185">Reference proteome</keyword>
<reference evidence="2" key="1">
    <citation type="journal article" date="2017" name="Cell">
        <title>Insights into land plant evolution garnered from the Marchantia polymorpha genome.</title>
        <authorList>
            <person name="Bowman J.L."/>
            <person name="Kohchi T."/>
            <person name="Yamato K.T."/>
            <person name="Jenkins J."/>
            <person name="Shu S."/>
            <person name="Ishizaki K."/>
            <person name="Yamaoka S."/>
            <person name="Nishihama R."/>
            <person name="Nakamura Y."/>
            <person name="Berger F."/>
            <person name="Adam C."/>
            <person name="Aki S.S."/>
            <person name="Althoff F."/>
            <person name="Araki T."/>
            <person name="Arteaga-Vazquez M.A."/>
            <person name="Balasubrmanian S."/>
            <person name="Barry K."/>
            <person name="Bauer D."/>
            <person name="Boehm C.R."/>
            <person name="Briginshaw L."/>
            <person name="Caballero-Perez J."/>
            <person name="Catarino B."/>
            <person name="Chen F."/>
            <person name="Chiyoda S."/>
            <person name="Chovatia M."/>
            <person name="Davies K.M."/>
            <person name="Delmans M."/>
            <person name="Demura T."/>
            <person name="Dierschke T."/>
            <person name="Dolan L."/>
            <person name="Dorantes-Acosta A.E."/>
            <person name="Eklund D.M."/>
            <person name="Florent S.N."/>
            <person name="Flores-Sandoval E."/>
            <person name="Fujiyama A."/>
            <person name="Fukuzawa H."/>
            <person name="Galik B."/>
            <person name="Grimanelli D."/>
            <person name="Grimwood J."/>
            <person name="Grossniklaus U."/>
            <person name="Hamada T."/>
            <person name="Haseloff J."/>
            <person name="Hetherington A.J."/>
            <person name="Higo A."/>
            <person name="Hirakawa Y."/>
            <person name="Hundley H.N."/>
            <person name="Ikeda Y."/>
            <person name="Inoue K."/>
            <person name="Inoue S.I."/>
            <person name="Ishida S."/>
            <person name="Jia Q."/>
            <person name="Kakita M."/>
            <person name="Kanazawa T."/>
            <person name="Kawai Y."/>
            <person name="Kawashima T."/>
            <person name="Kennedy M."/>
            <person name="Kinose K."/>
            <person name="Kinoshita T."/>
            <person name="Kohara Y."/>
            <person name="Koide E."/>
            <person name="Komatsu K."/>
            <person name="Kopischke S."/>
            <person name="Kubo M."/>
            <person name="Kyozuka J."/>
            <person name="Lagercrantz U."/>
            <person name="Lin S.S."/>
            <person name="Lindquist E."/>
            <person name="Lipzen A.M."/>
            <person name="Lu C.W."/>
            <person name="De Luna E."/>
            <person name="Martienssen R.A."/>
            <person name="Minamino N."/>
            <person name="Mizutani M."/>
            <person name="Mizutani M."/>
            <person name="Mochizuki N."/>
            <person name="Monte I."/>
            <person name="Mosher R."/>
            <person name="Nagasaki H."/>
            <person name="Nakagami H."/>
            <person name="Naramoto S."/>
            <person name="Nishitani K."/>
            <person name="Ohtani M."/>
            <person name="Okamoto T."/>
            <person name="Okumura M."/>
            <person name="Phillips J."/>
            <person name="Pollak B."/>
            <person name="Reinders A."/>
            <person name="Rovekamp M."/>
            <person name="Sano R."/>
            <person name="Sawa S."/>
            <person name="Schmid M.W."/>
            <person name="Shirakawa M."/>
            <person name="Solano R."/>
            <person name="Spunde A."/>
            <person name="Suetsugu N."/>
            <person name="Sugano S."/>
            <person name="Sugiyama A."/>
            <person name="Sun R."/>
            <person name="Suzuki Y."/>
            <person name="Takenaka M."/>
            <person name="Takezawa D."/>
            <person name="Tomogane H."/>
            <person name="Tsuzuki M."/>
            <person name="Ueda T."/>
            <person name="Umeda M."/>
            <person name="Ward J.M."/>
            <person name="Watanabe Y."/>
            <person name="Yazaki K."/>
            <person name="Yokoyama R."/>
            <person name="Yoshitake Y."/>
            <person name="Yotsui I."/>
            <person name="Zachgo S."/>
            <person name="Schmutz J."/>
        </authorList>
    </citation>
    <scope>NUCLEOTIDE SEQUENCE [LARGE SCALE GENOMIC DNA]</scope>
    <source>
        <strain evidence="2">Tak-1</strain>
    </source>
</reference>
<dbReference type="Proteomes" id="UP000244005">
    <property type="component" value="Unassembled WGS sequence"/>
</dbReference>
<proteinExistence type="predicted"/>
<gene>
    <name evidence="1" type="ORF">MARPO_0003s0219</name>
</gene>
<name>A0A2R6XTF7_MARPO</name>
<organism evidence="1 2">
    <name type="scientific">Marchantia polymorpha</name>
    <name type="common">Common liverwort</name>
    <name type="synonym">Marchantia aquatica</name>
    <dbReference type="NCBI Taxonomy" id="3197"/>
    <lineage>
        <taxon>Eukaryota</taxon>
        <taxon>Viridiplantae</taxon>
        <taxon>Streptophyta</taxon>
        <taxon>Embryophyta</taxon>
        <taxon>Marchantiophyta</taxon>
        <taxon>Marchantiopsida</taxon>
        <taxon>Marchantiidae</taxon>
        <taxon>Marchantiales</taxon>
        <taxon>Marchantiaceae</taxon>
        <taxon>Marchantia</taxon>
    </lineage>
</organism>
<sequence>MPKRPWLNVLGAHVRNEKLSPVHVVRRIRSSGSNFTKMDIARSVQGHEVLKVAYGSEVNLRWHLRRACLLVESYKEDGSTIRSFKDCAFSTFDDDHQIWRCGLG</sequence>